<evidence type="ECO:0000256" key="3">
    <source>
        <dbReference type="ARBA" id="ARBA00022989"/>
    </source>
</evidence>
<feature type="transmembrane region" description="Helical" evidence="6">
    <location>
        <begin position="142"/>
        <end position="164"/>
    </location>
</feature>
<evidence type="ECO:0000256" key="5">
    <source>
        <dbReference type="SAM" id="MobiDB-lite"/>
    </source>
</evidence>
<keyword evidence="2 6" id="KW-0812">Transmembrane</keyword>
<dbReference type="InterPro" id="IPR020846">
    <property type="entry name" value="MFS_dom"/>
</dbReference>
<proteinExistence type="predicted"/>
<feature type="transmembrane region" description="Helical" evidence="6">
    <location>
        <begin position="378"/>
        <end position="396"/>
    </location>
</feature>
<evidence type="ECO:0000256" key="6">
    <source>
        <dbReference type="SAM" id="Phobius"/>
    </source>
</evidence>
<feature type="transmembrane region" description="Helical" evidence="6">
    <location>
        <begin position="176"/>
        <end position="194"/>
    </location>
</feature>
<feature type="compositionally biased region" description="Polar residues" evidence="5">
    <location>
        <begin position="1"/>
        <end position="20"/>
    </location>
</feature>
<dbReference type="PRINTS" id="PR01036">
    <property type="entry name" value="TCRTETB"/>
</dbReference>
<evidence type="ECO:0000256" key="2">
    <source>
        <dbReference type="ARBA" id="ARBA00022692"/>
    </source>
</evidence>
<dbReference type="InterPro" id="IPR011701">
    <property type="entry name" value="MFS"/>
</dbReference>
<evidence type="ECO:0000259" key="7">
    <source>
        <dbReference type="PROSITE" id="PS50850"/>
    </source>
</evidence>
<dbReference type="RefSeq" id="XP_033654976.1">
    <property type="nucleotide sequence ID" value="XM_033796888.1"/>
</dbReference>
<feature type="region of interest" description="Disordered" evidence="5">
    <location>
        <begin position="1"/>
        <end position="31"/>
    </location>
</feature>
<dbReference type="Pfam" id="PF07690">
    <property type="entry name" value="MFS_1"/>
    <property type="match status" value="1"/>
</dbReference>
<dbReference type="FunFam" id="1.20.1250.20:FF:000786">
    <property type="entry name" value="MFS multidrug transporter, putative"/>
    <property type="match status" value="1"/>
</dbReference>
<keyword evidence="3 6" id="KW-1133">Transmembrane helix</keyword>
<feature type="transmembrane region" description="Helical" evidence="6">
    <location>
        <begin position="517"/>
        <end position="535"/>
    </location>
</feature>
<dbReference type="EMBL" id="ML986490">
    <property type="protein sequence ID" value="KAF2277437.1"/>
    <property type="molecule type" value="Genomic_DNA"/>
</dbReference>
<organism evidence="8 9">
    <name type="scientific">Westerdykella ornata</name>
    <dbReference type="NCBI Taxonomy" id="318751"/>
    <lineage>
        <taxon>Eukaryota</taxon>
        <taxon>Fungi</taxon>
        <taxon>Dikarya</taxon>
        <taxon>Ascomycota</taxon>
        <taxon>Pezizomycotina</taxon>
        <taxon>Dothideomycetes</taxon>
        <taxon>Pleosporomycetidae</taxon>
        <taxon>Pleosporales</taxon>
        <taxon>Sporormiaceae</taxon>
        <taxon>Westerdykella</taxon>
    </lineage>
</organism>
<dbReference type="SUPFAM" id="SSF103473">
    <property type="entry name" value="MFS general substrate transporter"/>
    <property type="match status" value="1"/>
</dbReference>
<reference evidence="8" key="1">
    <citation type="journal article" date="2020" name="Stud. Mycol.">
        <title>101 Dothideomycetes genomes: a test case for predicting lifestyles and emergence of pathogens.</title>
        <authorList>
            <person name="Haridas S."/>
            <person name="Albert R."/>
            <person name="Binder M."/>
            <person name="Bloem J."/>
            <person name="Labutti K."/>
            <person name="Salamov A."/>
            <person name="Andreopoulos B."/>
            <person name="Baker S."/>
            <person name="Barry K."/>
            <person name="Bills G."/>
            <person name="Bluhm B."/>
            <person name="Cannon C."/>
            <person name="Castanera R."/>
            <person name="Culley D."/>
            <person name="Daum C."/>
            <person name="Ezra D."/>
            <person name="Gonzalez J."/>
            <person name="Henrissat B."/>
            <person name="Kuo A."/>
            <person name="Liang C."/>
            <person name="Lipzen A."/>
            <person name="Lutzoni F."/>
            <person name="Magnuson J."/>
            <person name="Mondo S."/>
            <person name="Nolan M."/>
            <person name="Ohm R."/>
            <person name="Pangilinan J."/>
            <person name="Park H.-J."/>
            <person name="Ramirez L."/>
            <person name="Alfaro M."/>
            <person name="Sun H."/>
            <person name="Tritt A."/>
            <person name="Yoshinaga Y."/>
            <person name="Zwiers L.-H."/>
            <person name="Turgeon B."/>
            <person name="Goodwin S."/>
            <person name="Spatafora J."/>
            <person name="Crous P."/>
            <person name="Grigoriev I."/>
        </authorList>
    </citation>
    <scope>NUCLEOTIDE SEQUENCE</scope>
    <source>
        <strain evidence="8">CBS 379.55</strain>
    </source>
</reference>
<dbReference type="FunFam" id="1.20.1720.10:FF:000018">
    <property type="entry name" value="Putative MFS multidrug transporter"/>
    <property type="match status" value="1"/>
</dbReference>
<dbReference type="AlphaFoldDB" id="A0A6A6JLQ7"/>
<feature type="transmembrane region" description="Helical" evidence="6">
    <location>
        <begin position="313"/>
        <end position="334"/>
    </location>
</feature>
<dbReference type="CDD" id="cd17502">
    <property type="entry name" value="MFS_Azr1_MDR_like"/>
    <property type="match status" value="1"/>
</dbReference>
<evidence type="ECO:0000313" key="9">
    <source>
        <dbReference type="Proteomes" id="UP000800097"/>
    </source>
</evidence>
<dbReference type="PANTHER" id="PTHR23501:SF59">
    <property type="entry name" value="MAJOR FACILITATOR SUPERFAMILY (MFS) PROFILE DOMAIN-CONTAINING PROTEIN-RELATED"/>
    <property type="match status" value="1"/>
</dbReference>
<feature type="transmembrane region" description="Helical" evidence="6">
    <location>
        <begin position="440"/>
        <end position="463"/>
    </location>
</feature>
<gene>
    <name evidence="8" type="ORF">EI97DRAFT_416310</name>
</gene>
<dbReference type="OrthoDB" id="2351791at2759"/>
<dbReference type="Proteomes" id="UP000800097">
    <property type="component" value="Unassembled WGS sequence"/>
</dbReference>
<protein>
    <submittedName>
        <fullName evidence="8">MFS general substrate transporter</fullName>
    </submittedName>
</protein>
<dbReference type="PROSITE" id="PS50850">
    <property type="entry name" value="MFS"/>
    <property type="match status" value="1"/>
</dbReference>
<feature type="transmembrane region" description="Helical" evidence="6">
    <location>
        <begin position="242"/>
        <end position="263"/>
    </location>
</feature>
<feature type="transmembrane region" description="Helical" evidence="6">
    <location>
        <begin position="88"/>
        <end position="106"/>
    </location>
</feature>
<feature type="domain" description="Major facilitator superfamily (MFS) profile" evidence="7">
    <location>
        <begin position="52"/>
        <end position="541"/>
    </location>
</feature>
<dbReference type="GeneID" id="54550063"/>
<keyword evidence="4 6" id="KW-0472">Membrane</keyword>
<feature type="transmembrane region" description="Helical" evidence="6">
    <location>
        <begin position="346"/>
        <end position="371"/>
    </location>
</feature>
<feature type="transmembrane region" description="Helical" evidence="6">
    <location>
        <begin position="408"/>
        <end position="428"/>
    </location>
</feature>
<feature type="transmembrane region" description="Helical" evidence="6">
    <location>
        <begin position="206"/>
        <end position="230"/>
    </location>
</feature>
<dbReference type="InterPro" id="IPR036259">
    <property type="entry name" value="MFS_trans_sf"/>
</dbReference>
<dbReference type="Gene3D" id="1.20.1250.20">
    <property type="entry name" value="MFS general substrate transporter like domains"/>
    <property type="match status" value="1"/>
</dbReference>
<dbReference type="Gene3D" id="1.20.1720.10">
    <property type="entry name" value="Multidrug resistance protein D"/>
    <property type="match status" value="1"/>
</dbReference>
<dbReference type="PANTHER" id="PTHR23501">
    <property type="entry name" value="MAJOR FACILITATOR SUPERFAMILY"/>
    <property type="match status" value="1"/>
</dbReference>
<accession>A0A6A6JLQ7</accession>
<feature type="transmembrane region" description="Helical" evidence="6">
    <location>
        <begin position="49"/>
        <end position="76"/>
    </location>
</feature>
<evidence type="ECO:0000256" key="4">
    <source>
        <dbReference type="ARBA" id="ARBA00023136"/>
    </source>
</evidence>
<evidence type="ECO:0000313" key="8">
    <source>
        <dbReference type="EMBL" id="KAF2277437.1"/>
    </source>
</evidence>
<feature type="transmembrane region" description="Helical" evidence="6">
    <location>
        <begin position="118"/>
        <end position="136"/>
    </location>
</feature>
<dbReference type="GO" id="GO:0005886">
    <property type="term" value="C:plasma membrane"/>
    <property type="evidence" value="ECO:0007669"/>
    <property type="project" value="TreeGrafter"/>
</dbReference>
<sequence>MSAVPQDSSAGGSVLDATSQENNKETLNSSSSSAKSSEALEAFNPGWRFYAAFASLCVITLMAALDATSLSVALPIMAKALGGSALEAFWSGTSFLLTSTVFQPIIGSFSHIFGRKPLIYVSLAFFLAGSIVAAVADNFTVILVGRSLQGVGGGGIIVMTEVVVTDLVPLRQRGKWMAMIGSMWSIGTVAGPLLGGGFSQNVSWRWIFWINLPFLGIGSIMITAFLKLNYNATSLLLKLRRVDWFGTVLFLGSITAFLIPITWGGVQYAWDSWRTLVPLLVGAAGLVLFVVHQELWAPEPLIRTAVFKDATAAVTYLESVIHGIILWGILYYLPLYYQAVKGMTPIMAGIALFPQTFTVAPASVVAGTIIAITGRYRWAIWTGWVLGTFGMGLMILLDEHTTTVEWVFLNLVGGIGTGILFPAMGLAIQASTNSADQAYAATMFSFMRAFGQTLGVAIGGVIFQNQMKKKLLTLPLLAGHADEYSKDAAGLVEIIKALPEGVMKAQLKESYVYALKYIWIVMTVLAAVAMVASAVTKAYPLDRANETEQGFVEKKKVRDSEGGVVEG</sequence>
<comment type="subcellular location">
    <subcellularLocation>
        <location evidence="1">Membrane</location>
        <topology evidence="1">Multi-pass membrane protein</topology>
    </subcellularLocation>
</comment>
<keyword evidence="9" id="KW-1185">Reference proteome</keyword>
<name>A0A6A6JLQ7_WESOR</name>
<evidence type="ECO:0000256" key="1">
    <source>
        <dbReference type="ARBA" id="ARBA00004141"/>
    </source>
</evidence>
<dbReference type="GO" id="GO:0022857">
    <property type="term" value="F:transmembrane transporter activity"/>
    <property type="evidence" value="ECO:0007669"/>
    <property type="project" value="InterPro"/>
</dbReference>
<feature type="transmembrane region" description="Helical" evidence="6">
    <location>
        <begin position="275"/>
        <end position="292"/>
    </location>
</feature>